<keyword evidence="3" id="KW-0496">Mitochondrion</keyword>
<evidence type="ECO:0000256" key="6">
    <source>
        <dbReference type="ARBA" id="ARBA00032983"/>
    </source>
</evidence>
<evidence type="ECO:0000256" key="5">
    <source>
        <dbReference type="ARBA" id="ARBA00031206"/>
    </source>
</evidence>
<dbReference type="GO" id="GO:0042645">
    <property type="term" value="C:mitochondrial nucleoid"/>
    <property type="evidence" value="ECO:0007669"/>
    <property type="project" value="UniProtKB-SubCell"/>
</dbReference>
<proteinExistence type="predicted"/>
<reference evidence="7 8" key="1">
    <citation type="journal article" date="2023" name="Insect Mol. Biol.">
        <title>Genome sequencing provides insights into the evolution of gene families encoding plant cell wall-degrading enzymes in longhorned beetles.</title>
        <authorList>
            <person name="Shin N.R."/>
            <person name="Okamura Y."/>
            <person name="Kirsch R."/>
            <person name="Pauchet Y."/>
        </authorList>
    </citation>
    <scope>NUCLEOTIDE SEQUENCE [LARGE SCALE GENOMIC DNA]</scope>
    <source>
        <strain evidence="7">EAD_L_NR</strain>
    </source>
</reference>
<comment type="caution">
    <text evidence="7">The sequence shown here is derived from an EMBL/GenBank/DDBJ whole genome shotgun (WGS) entry which is preliminary data.</text>
</comment>
<accession>A0AAV8WJV4</accession>
<dbReference type="PANTHER" id="PTHR34260">
    <property type="entry name" value="UBIQUINOL-CYTOCHROME-C REDUCTASE COMPLEX ASSEMBLY FACTOR 2"/>
    <property type="match status" value="1"/>
</dbReference>
<dbReference type="Pfam" id="PF20180">
    <property type="entry name" value="UQCC2_CBP6"/>
    <property type="match status" value="1"/>
</dbReference>
<keyword evidence="2" id="KW-0809">Transit peptide</keyword>
<gene>
    <name evidence="7" type="ORF">NQ315_009906</name>
</gene>
<dbReference type="AlphaFoldDB" id="A0AAV8WJV4"/>
<dbReference type="GO" id="GO:0034551">
    <property type="term" value="P:mitochondrial respiratory chain complex III assembly"/>
    <property type="evidence" value="ECO:0007669"/>
    <property type="project" value="TreeGrafter"/>
</dbReference>
<evidence type="ECO:0000256" key="4">
    <source>
        <dbReference type="ARBA" id="ARBA00023271"/>
    </source>
</evidence>
<name>A0AAV8WJV4_9CUCU</name>
<protein>
    <recommendedName>
        <fullName evidence="6">Mitochondrial nucleoid factor 1</fullName>
    </recommendedName>
    <alternativeName>
        <fullName evidence="5">Mitochondrial protein M19</fullName>
    </alternativeName>
</protein>
<organism evidence="7 8">
    <name type="scientific">Exocentrus adspersus</name>
    <dbReference type="NCBI Taxonomy" id="1586481"/>
    <lineage>
        <taxon>Eukaryota</taxon>
        <taxon>Metazoa</taxon>
        <taxon>Ecdysozoa</taxon>
        <taxon>Arthropoda</taxon>
        <taxon>Hexapoda</taxon>
        <taxon>Insecta</taxon>
        <taxon>Pterygota</taxon>
        <taxon>Neoptera</taxon>
        <taxon>Endopterygota</taxon>
        <taxon>Coleoptera</taxon>
        <taxon>Polyphaga</taxon>
        <taxon>Cucujiformia</taxon>
        <taxon>Chrysomeloidea</taxon>
        <taxon>Cerambycidae</taxon>
        <taxon>Lamiinae</taxon>
        <taxon>Acanthocinini</taxon>
        <taxon>Exocentrus</taxon>
    </lineage>
</organism>
<comment type="subcellular location">
    <subcellularLocation>
        <location evidence="1">Mitochondrion matrix</location>
        <location evidence="1">Mitochondrion nucleoid</location>
    </subcellularLocation>
</comment>
<evidence type="ECO:0000256" key="3">
    <source>
        <dbReference type="ARBA" id="ARBA00023128"/>
    </source>
</evidence>
<sequence length="120" mass="13929">MAAATATYKRILQLLEKWPVDKTKAGGRDLGEYLINYVNKAYKENKFEANPKYWDKQYLAIEKIVNNESRNKYKRLLSSSATGLTAEQCNAALSNEFLEEIQKEEESFFRKLLSLKPDKQ</sequence>
<evidence type="ECO:0000313" key="7">
    <source>
        <dbReference type="EMBL" id="KAJ8926051.1"/>
    </source>
</evidence>
<evidence type="ECO:0000313" key="8">
    <source>
        <dbReference type="Proteomes" id="UP001159042"/>
    </source>
</evidence>
<dbReference type="Proteomes" id="UP001159042">
    <property type="component" value="Unassembled WGS sequence"/>
</dbReference>
<evidence type="ECO:0000256" key="2">
    <source>
        <dbReference type="ARBA" id="ARBA00022946"/>
    </source>
</evidence>
<keyword evidence="8" id="KW-1185">Reference proteome</keyword>
<dbReference type="PANTHER" id="PTHR34260:SF1">
    <property type="entry name" value="UBIQUINOL-CYTOCHROME-C REDUCTASE COMPLEX ASSEMBLY FACTOR 2"/>
    <property type="match status" value="1"/>
</dbReference>
<dbReference type="InterPro" id="IPR037698">
    <property type="entry name" value="UQCC2"/>
</dbReference>
<evidence type="ECO:0000256" key="1">
    <source>
        <dbReference type="ARBA" id="ARBA00004436"/>
    </source>
</evidence>
<dbReference type="EMBL" id="JANEYG010000001">
    <property type="protein sequence ID" value="KAJ8926051.1"/>
    <property type="molecule type" value="Genomic_DNA"/>
</dbReference>
<keyword evidence="4" id="KW-1135">Mitochondrion nucleoid</keyword>